<evidence type="ECO:0000256" key="2">
    <source>
        <dbReference type="ARBA" id="ARBA00011901"/>
    </source>
</evidence>
<dbReference type="GO" id="GO:0009253">
    <property type="term" value="P:peptidoglycan catabolic process"/>
    <property type="evidence" value="ECO:0007669"/>
    <property type="project" value="InterPro"/>
</dbReference>
<dbReference type="GO" id="GO:0030288">
    <property type="term" value="C:outer membrane-bounded periplasmic space"/>
    <property type="evidence" value="ECO:0007669"/>
    <property type="project" value="TreeGrafter"/>
</dbReference>
<dbReference type="SUPFAM" id="SSF53187">
    <property type="entry name" value="Zn-dependent exopeptidases"/>
    <property type="match status" value="1"/>
</dbReference>
<dbReference type="PANTHER" id="PTHR30404">
    <property type="entry name" value="N-ACETYLMURAMOYL-L-ALANINE AMIDASE"/>
    <property type="match status" value="1"/>
</dbReference>
<sequence>MPFALPNFGGQRPLFSLFLLLFYCFLPQIALEKEGLAIKSGLRTIVIDAGHGGKDNGSSGAKAKEKEVALKIALKLGGYIKKYLPDVKVVYTRSTDVFLPLHERSEIANRLGADLFISVHCNSLPKHKKNIQGTETFVMGLHRAKENLEVAKRENRVVLLEDNYQKRYGGYDPNSPEGHIMLSMYQNAYLSQSVLLAEKIQAQFKERVGRKSRGVKQAGFVVLRASNMPSVLVETGFLSNATEEKYLNSDKGQSYLASAIFRAIRSYKKIIDKGNGYQSNNLQIRLQLGASPKPIALHKAPWSSVEELEEEQEDGLYKYLTGNYSSMLEAVKAQRFWRSKGFDGAFVVAYKNGKRISLAEARSLLAN</sequence>
<evidence type="ECO:0000313" key="6">
    <source>
        <dbReference type="Proteomes" id="UP000005113"/>
    </source>
</evidence>
<dbReference type="EC" id="3.5.1.28" evidence="2"/>
<reference evidence="6" key="1">
    <citation type="journal article" date="2012" name="Stand. Genomic Sci.">
        <title>Permanent draft genome sequence of the gliding predator Saprospira grandis strain Sa g1 (= HR1).</title>
        <authorList>
            <person name="Mavromatis K."/>
            <person name="Chertkov O."/>
            <person name="Lapidus A."/>
            <person name="Nolan M."/>
            <person name="Lucas S."/>
            <person name="Tice H."/>
            <person name="Del Rio T.G."/>
            <person name="Cheng J.F."/>
            <person name="Han C."/>
            <person name="Tapia R."/>
            <person name="Bruce D."/>
            <person name="Goodwin L.A."/>
            <person name="Pitluck S."/>
            <person name="Huntemann M."/>
            <person name="Liolios K."/>
            <person name="Pagani I."/>
            <person name="Ivanova N."/>
            <person name="Mikhailova N."/>
            <person name="Pati A."/>
            <person name="Chen A."/>
            <person name="Palaniappan K."/>
            <person name="Land M."/>
            <person name="Brambilla E.M."/>
            <person name="Rohde M."/>
            <person name="Spring S."/>
            <person name="Goker M."/>
            <person name="Detter J.C."/>
            <person name="Bristow J."/>
            <person name="Eisen J.A."/>
            <person name="Markowitz V."/>
            <person name="Hugenholtz P."/>
            <person name="Kyrpides N.C."/>
            <person name="Klenk H.P."/>
            <person name="Woyke T."/>
        </authorList>
    </citation>
    <scope>NUCLEOTIDE SEQUENCE [LARGE SCALE GENOMIC DNA]</scope>
    <source>
        <strain evidence="6">DSM 2844</strain>
    </source>
</reference>
<dbReference type="Proteomes" id="UP000005113">
    <property type="component" value="Unassembled WGS sequence"/>
</dbReference>
<dbReference type="RefSeq" id="WP_002658705.1">
    <property type="nucleotide sequence ID" value="NZ_JH719942.1"/>
</dbReference>
<dbReference type="AlphaFoldDB" id="J1I3E4"/>
<dbReference type="HOGENOM" id="CLU_014322_4_5_10"/>
<dbReference type="InterPro" id="IPR050695">
    <property type="entry name" value="N-acetylmuramoyl_amidase_3"/>
</dbReference>
<dbReference type="CDD" id="cd02696">
    <property type="entry name" value="MurNAc-LAA"/>
    <property type="match status" value="1"/>
</dbReference>
<evidence type="ECO:0000313" key="5">
    <source>
        <dbReference type="EMBL" id="EJF53220.1"/>
    </source>
</evidence>
<dbReference type="FunFam" id="3.40.630.40:FF:000005">
    <property type="entry name" value="N-acetylmuramoyl-L-alanine amidase (AmiA)"/>
    <property type="match status" value="1"/>
</dbReference>
<accession>J1I3E4</accession>
<gene>
    <name evidence="5" type="ORF">SapgrDRAFT_1507</name>
</gene>
<feature type="domain" description="MurNAc-LAA" evidence="4">
    <location>
        <begin position="105"/>
        <end position="265"/>
    </location>
</feature>
<proteinExistence type="predicted"/>
<evidence type="ECO:0000256" key="1">
    <source>
        <dbReference type="ARBA" id="ARBA00001561"/>
    </source>
</evidence>
<comment type="catalytic activity">
    <reaction evidence="1">
        <text>Hydrolyzes the link between N-acetylmuramoyl residues and L-amino acid residues in certain cell-wall glycopeptides.</text>
        <dbReference type="EC" id="3.5.1.28"/>
    </reaction>
</comment>
<dbReference type="Pfam" id="PF01520">
    <property type="entry name" value="Amidase_3"/>
    <property type="match status" value="1"/>
</dbReference>
<protein>
    <recommendedName>
        <fullName evidence="2">N-acetylmuramoyl-L-alanine amidase</fullName>
        <ecNumber evidence="2">3.5.1.28</ecNumber>
    </recommendedName>
</protein>
<dbReference type="SMART" id="SM00646">
    <property type="entry name" value="Ami_3"/>
    <property type="match status" value="1"/>
</dbReference>
<name>J1I3E4_9BACT</name>
<dbReference type="InterPro" id="IPR002508">
    <property type="entry name" value="MurNAc-LAA_cat"/>
</dbReference>
<evidence type="ECO:0000256" key="3">
    <source>
        <dbReference type="ARBA" id="ARBA00022801"/>
    </source>
</evidence>
<evidence type="ECO:0000259" key="4">
    <source>
        <dbReference type="SMART" id="SM00646"/>
    </source>
</evidence>
<dbReference type="PANTHER" id="PTHR30404:SF0">
    <property type="entry name" value="N-ACETYLMURAMOYL-L-ALANINE AMIDASE AMIC"/>
    <property type="match status" value="1"/>
</dbReference>
<dbReference type="Gene3D" id="3.40.630.40">
    <property type="entry name" value="Zn-dependent exopeptidases"/>
    <property type="match status" value="1"/>
</dbReference>
<dbReference type="EMBL" id="JH719942">
    <property type="protein sequence ID" value="EJF53220.1"/>
    <property type="molecule type" value="Genomic_DNA"/>
</dbReference>
<organism evidence="5 6">
    <name type="scientific">Saprospira grandis DSM 2844</name>
    <dbReference type="NCBI Taxonomy" id="694433"/>
    <lineage>
        <taxon>Bacteria</taxon>
        <taxon>Pseudomonadati</taxon>
        <taxon>Bacteroidota</taxon>
        <taxon>Saprospiria</taxon>
        <taxon>Saprospirales</taxon>
        <taxon>Saprospiraceae</taxon>
        <taxon>Saprospira</taxon>
    </lineage>
</organism>
<dbReference type="OrthoDB" id="9806267at2"/>
<dbReference type="GO" id="GO:0008745">
    <property type="term" value="F:N-acetylmuramoyl-L-alanine amidase activity"/>
    <property type="evidence" value="ECO:0007669"/>
    <property type="project" value="UniProtKB-EC"/>
</dbReference>
<keyword evidence="3" id="KW-0378">Hydrolase</keyword>